<feature type="domain" description="Thioredoxin-like fold" evidence="9">
    <location>
        <begin position="161"/>
        <end position="267"/>
    </location>
</feature>
<dbReference type="Proteomes" id="UP000377803">
    <property type="component" value="Chromosome"/>
</dbReference>
<evidence type="ECO:0000256" key="5">
    <source>
        <dbReference type="ARBA" id="ARBA00023157"/>
    </source>
</evidence>
<feature type="region of interest" description="Disordered" evidence="7">
    <location>
        <begin position="40"/>
        <end position="67"/>
    </location>
</feature>
<dbReference type="AlphaFoldDB" id="A0A5Q0UGF2"/>
<keyword evidence="5" id="KW-1015">Disulfide bond</keyword>
<dbReference type="EMBL" id="CP040089">
    <property type="protein sequence ID" value="QGA80698.1"/>
    <property type="molecule type" value="Genomic_DNA"/>
</dbReference>
<dbReference type="Gene3D" id="3.40.30.10">
    <property type="entry name" value="Glutaredoxin"/>
    <property type="match status" value="2"/>
</dbReference>
<protein>
    <submittedName>
        <fullName evidence="10">DSBA oxidoreductase (Thioredoxin)</fullName>
    </submittedName>
</protein>
<dbReference type="InterPro" id="IPR012336">
    <property type="entry name" value="Thioredoxin-like_fold"/>
</dbReference>
<dbReference type="PANTHER" id="PTHR13887">
    <property type="entry name" value="GLUTATHIONE S-TRANSFERASE KAPPA"/>
    <property type="match status" value="1"/>
</dbReference>
<dbReference type="InterPro" id="IPR036249">
    <property type="entry name" value="Thioredoxin-like_sf"/>
</dbReference>
<keyword evidence="6" id="KW-0676">Redox-active center</keyword>
<dbReference type="OrthoDB" id="15256at2157"/>
<evidence type="ECO:0000259" key="8">
    <source>
        <dbReference type="Pfam" id="PF01323"/>
    </source>
</evidence>
<comment type="similarity">
    <text evidence="2">Belongs to the glutaredoxin family.</text>
</comment>
<dbReference type="PANTHER" id="PTHR13887:SF14">
    <property type="entry name" value="DISULFIDE BOND FORMATION PROTEIN D"/>
    <property type="match status" value="1"/>
</dbReference>
<dbReference type="KEGG" id="ncon:LC1Nh_0814"/>
<evidence type="ECO:0000256" key="4">
    <source>
        <dbReference type="ARBA" id="ARBA00023002"/>
    </source>
</evidence>
<evidence type="ECO:0000256" key="2">
    <source>
        <dbReference type="ARBA" id="ARBA00007787"/>
    </source>
</evidence>
<keyword evidence="4" id="KW-0560">Oxidoreductase</keyword>
<gene>
    <name evidence="10" type="ORF">LC1Nh_0814</name>
</gene>
<feature type="domain" description="DSBA-like thioredoxin" evidence="8">
    <location>
        <begin position="66"/>
        <end position="140"/>
    </location>
</feature>
<evidence type="ECO:0000256" key="1">
    <source>
        <dbReference type="ARBA" id="ARBA00005791"/>
    </source>
</evidence>
<keyword evidence="11" id="KW-1185">Reference proteome</keyword>
<dbReference type="Pfam" id="PF01323">
    <property type="entry name" value="DSBA"/>
    <property type="match status" value="1"/>
</dbReference>
<dbReference type="InterPro" id="IPR001853">
    <property type="entry name" value="DSBA-like_thioredoxin_dom"/>
</dbReference>
<name>A0A5Q0UGF2_9ARCH</name>
<dbReference type="GeneID" id="42365203"/>
<evidence type="ECO:0000313" key="11">
    <source>
        <dbReference type="Proteomes" id="UP000377803"/>
    </source>
</evidence>
<evidence type="ECO:0000313" key="10">
    <source>
        <dbReference type="EMBL" id="QGA80698.1"/>
    </source>
</evidence>
<reference evidence="11" key="1">
    <citation type="submission" date="2019-05" db="EMBL/GenBank/DDBJ databases">
        <title>Candidatus Nanohalobium constans, a novel model system to study the DPANN nano-sized archaea: genomic and physiological characterization of a nanoarchaeon co-cultured with its chitinotrophic host.</title>
        <authorList>
            <person name="La Cono V."/>
            <person name="Arcadi E."/>
            <person name="Crisafi F."/>
            <person name="Denaro R."/>
            <person name="La Spada G."/>
            <person name="Messina E."/>
            <person name="Smedile F."/>
            <person name="Toshchakov S.V."/>
            <person name="Shevchenko M.A."/>
            <person name="Golyshin P.N."/>
            <person name="Golyshina O.V."/>
            <person name="Ferrer M."/>
            <person name="Rohde M."/>
            <person name="Mushegian A."/>
            <person name="Sorokin D.Y."/>
            <person name="Giuliano L."/>
            <person name="Yakimov M.M."/>
        </authorList>
    </citation>
    <scope>NUCLEOTIDE SEQUENCE [LARGE SCALE GENOMIC DNA]</scope>
    <source>
        <strain evidence="11">LC1Nh</strain>
    </source>
</reference>
<evidence type="ECO:0000259" key="9">
    <source>
        <dbReference type="Pfam" id="PF13462"/>
    </source>
</evidence>
<dbReference type="GO" id="GO:0016491">
    <property type="term" value="F:oxidoreductase activity"/>
    <property type="evidence" value="ECO:0007669"/>
    <property type="project" value="UniProtKB-KW"/>
</dbReference>
<proteinExistence type="inferred from homology"/>
<dbReference type="Pfam" id="PF13462">
    <property type="entry name" value="Thioredoxin_4"/>
    <property type="match status" value="1"/>
</dbReference>
<sequence>MTEEGLTLEFTAKQAAIFSLAAGLVVGGLGGFAAGTMAAPNQDKTGTENLDPNPGDEAEASTGQTPEETFRQISNDLELDTDKVMQCYQESDNEEALEDRNTAAQKLGGFGTPTFFVGNQEKGFVKITGAQPLSRFEQAFKTVRSDSPGNLTTLDGIELEGEPSKGDENASIKVVEYNEFGCPFCAEWQGIDASGRTPIDKMNIASNLESQYIDTGEVEFISKDYPVPQLHPNGPMAHQAANCVYEHEQDSYWDFHDELFERRDQWMAG</sequence>
<dbReference type="RefSeq" id="WP_153550439.1">
    <property type="nucleotide sequence ID" value="NZ_CP040089.1"/>
</dbReference>
<evidence type="ECO:0000256" key="3">
    <source>
        <dbReference type="ARBA" id="ARBA00022729"/>
    </source>
</evidence>
<evidence type="ECO:0000256" key="6">
    <source>
        <dbReference type="ARBA" id="ARBA00023284"/>
    </source>
</evidence>
<evidence type="ECO:0000256" key="7">
    <source>
        <dbReference type="SAM" id="MobiDB-lite"/>
    </source>
</evidence>
<keyword evidence="3" id="KW-0732">Signal</keyword>
<organism evidence="10 11">
    <name type="scientific">Candidatus Nanohalobium constans</name>
    <dbReference type="NCBI Taxonomy" id="2565781"/>
    <lineage>
        <taxon>Archaea</taxon>
        <taxon>Candidatus Nanohalarchaeota</taxon>
        <taxon>Candidatus Nanohalobia</taxon>
        <taxon>Candidatus Nanohalobiales</taxon>
        <taxon>Candidatus Nanohalobiaceae</taxon>
        <taxon>Candidatus Nanohalobium</taxon>
    </lineage>
</organism>
<accession>A0A5Q0UGF2</accession>
<comment type="similarity">
    <text evidence="1">Belongs to the thioredoxin family. DsbA subfamily.</text>
</comment>
<dbReference type="SUPFAM" id="SSF52833">
    <property type="entry name" value="Thioredoxin-like"/>
    <property type="match status" value="2"/>
</dbReference>